<evidence type="ECO:0000256" key="4">
    <source>
        <dbReference type="ARBA" id="ARBA00022827"/>
    </source>
</evidence>
<gene>
    <name evidence="10" type="ORF">ACFOGJ_10305</name>
</gene>
<dbReference type="GO" id="GO:0008470">
    <property type="term" value="F:3-methylbutanoyl-CoA dehydrogenase activity"/>
    <property type="evidence" value="ECO:0007669"/>
    <property type="project" value="UniProtKB-EC"/>
</dbReference>
<keyword evidence="11" id="KW-1185">Reference proteome</keyword>
<comment type="cofactor">
    <cofactor evidence="1 5">
        <name>FAD</name>
        <dbReference type="ChEBI" id="CHEBI:57692"/>
    </cofactor>
</comment>
<feature type="region of interest" description="Disordered" evidence="6">
    <location>
        <begin position="1"/>
        <end position="28"/>
    </location>
</feature>
<dbReference type="EMBL" id="JBHRTR010000024">
    <property type="protein sequence ID" value="MFC3227625.1"/>
    <property type="molecule type" value="Genomic_DNA"/>
</dbReference>
<protein>
    <submittedName>
        <fullName evidence="10">Isovaleryl-CoA dehydrogenase</fullName>
        <ecNumber evidence="10">1.3.8.4</ecNumber>
    </submittedName>
</protein>
<feature type="domain" description="Adaptive response protein AidB N-terminal" evidence="9">
    <location>
        <begin position="22"/>
        <end position="177"/>
    </location>
</feature>
<dbReference type="RefSeq" id="WP_379899946.1">
    <property type="nucleotide sequence ID" value="NZ_JBHRTR010000024.1"/>
</dbReference>
<evidence type="ECO:0000259" key="7">
    <source>
        <dbReference type="Pfam" id="PF00441"/>
    </source>
</evidence>
<dbReference type="InterPro" id="IPR052904">
    <property type="entry name" value="Acyl-CoA_dehydrogenase-like"/>
</dbReference>
<keyword evidence="4 5" id="KW-0274">FAD</keyword>
<dbReference type="InterPro" id="IPR009075">
    <property type="entry name" value="AcylCo_DH/oxidase_C"/>
</dbReference>
<dbReference type="InterPro" id="IPR041504">
    <property type="entry name" value="AidB_N"/>
</dbReference>
<evidence type="ECO:0000259" key="9">
    <source>
        <dbReference type="Pfam" id="PF18158"/>
    </source>
</evidence>
<dbReference type="SUPFAM" id="SSF56645">
    <property type="entry name" value="Acyl-CoA dehydrogenase NM domain-like"/>
    <property type="match status" value="1"/>
</dbReference>
<sequence length="559" mass="60424">MSEARDSQPSLATPYATHEVTNQPPPLEDINLFSSDTALREGVAREGAGWAVDDLTAFGAKVGSAEMIEAGHLANRHTPELKAFDRFGHRLDRVDFHPAYHKVMAASIKQGLHASPWSEPRPGAQVKRAAGMILMSQVEVGHLCPVSMTYASVPVLRRQPDLGGAWLPKILSRDYDPRFLPAPQKKALQIGMGMTEKQGGSDVRTNATQAVPLDGGGPGTAYAITGHKWFMSAPMCDAFLILAQAPAGISCFLLPRFLPDGSLNAIRIQRLKEKVGNRSNASSEVEFANATGWLVGEEGRGVSTIIEMASYSRQESALASTGLMRQAVVQAVHHARHRRAFQRHLIDQPLMTNVLADMALEVEAATALMLRLARAVDAQEDDPLEQALRRIVTPAAKYWICKRAPILAAEAMEVLGGNGYVEDGILGRIYREMPVNSIWEGSGNVMCLDVLRAMQRNPESLEALLAMLRDAAGADRRLDGAIARIEAYLAAPAEIEAQGRRFVELLAVTLQAALLVNHAPAAVADAFCASRLADDWGHAYGTLPGGTDQRAIAERAFAA</sequence>
<name>A0ABV7KZN0_9PROT</name>
<dbReference type="InterPro" id="IPR006091">
    <property type="entry name" value="Acyl-CoA_Oxase/DH_mid-dom"/>
</dbReference>
<evidence type="ECO:0000256" key="6">
    <source>
        <dbReference type="SAM" id="MobiDB-lite"/>
    </source>
</evidence>
<feature type="domain" description="Acyl-CoA dehydrogenase/oxidase C-terminal" evidence="7">
    <location>
        <begin position="299"/>
        <end position="454"/>
    </location>
</feature>
<evidence type="ECO:0000256" key="3">
    <source>
        <dbReference type="ARBA" id="ARBA00022630"/>
    </source>
</evidence>
<evidence type="ECO:0000313" key="11">
    <source>
        <dbReference type="Proteomes" id="UP001595528"/>
    </source>
</evidence>
<keyword evidence="3 5" id="KW-0285">Flavoprotein</keyword>
<comment type="caution">
    <text evidence="10">The sequence shown here is derived from an EMBL/GenBank/DDBJ whole genome shotgun (WGS) entry which is preliminary data.</text>
</comment>
<dbReference type="InterPro" id="IPR036250">
    <property type="entry name" value="AcylCo_DH-like_C"/>
</dbReference>
<dbReference type="Pfam" id="PF02770">
    <property type="entry name" value="Acyl-CoA_dh_M"/>
    <property type="match status" value="1"/>
</dbReference>
<dbReference type="InterPro" id="IPR009100">
    <property type="entry name" value="AcylCoA_DH/oxidase_NM_dom_sf"/>
</dbReference>
<evidence type="ECO:0000256" key="2">
    <source>
        <dbReference type="ARBA" id="ARBA00009347"/>
    </source>
</evidence>
<evidence type="ECO:0000256" key="1">
    <source>
        <dbReference type="ARBA" id="ARBA00001974"/>
    </source>
</evidence>
<feature type="domain" description="Acyl-CoA oxidase/dehydrogenase middle" evidence="8">
    <location>
        <begin position="192"/>
        <end position="289"/>
    </location>
</feature>
<dbReference type="EC" id="1.3.8.4" evidence="10"/>
<keyword evidence="5 10" id="KW-0560">Oxidoreductase</keyword>
<dbReference type="Gene3D" id="6.10.250.600">
    <property type="match status" value="1"/>
</dbReference>
<dbReference type="Pfam" id="PF18158">
    <property type="entry name" value="AidB_N"/>
    <property type="match status" value="1"/>
</dbReference>
<evidence type="ECO:0000313" key="10">
    <source>
        <dbReference type="EMBL" id="MFC3227625.1"/>
    </source>
</evidence>
<dbReference type="NCBIfam" id="NF008594">
    <property type="entry name" value="PRK11561.1"/>
    <property type="match status" value="1"/>
</dbReference>
<proteinExistence type="inferred from homology"/>
<dbReference type="PANTHER" id="PTHR42707:SF3">
    <property type="entry name" value="ACYL-COA DEHYDROGENASE AIDB-RELATED"/>
    <property type="match status" value="1"/>
</dbReference>
<evidence type="ECO:0000259" key="8">
    <source>
        <dbReference type="Pfam" id="PF02770"/>
    </source>
</evidence>
<dbReference type="SUPFAM" id="SSF47203">
    <property type="entry name" value="Acyl-CoA dehydrogenase C-terminal domain-like"/>
    <property type="match status" value="1"/>
</dbReference>
<evidence type="ECO:0000256" key="5">
    <source>
        <dbReference type="RuleBase" id="RU362125"/>
    </source>
</evidence>
<dbReference type="PANTHER" id="PTHR42707">
    <property type="entry name" value="ACYL-COA DEHYDROGENASE"/>
    <property type="match status" value="1"/>
</dbReference>
<dbReference type="PROSITE" id="PS00073">
    <property type="entry name" value="ACYL_COA_DH_2"/>
    <property type="match status" value="1"/>
</dbReference>
<reference evidence="11" key="1">
    <citation type="journal article" date="2019" name="Int. J. Syst. Evol. Microbiol.">
        <title>The Global Catalogue of Microorganisms (GCM) 10K type strain sequencing project: providing services to taxonomists for standard genome sequencing and annotation.</title>
        <authorList>
            <consortium name="The Broad Institute Genomics Platform"/>
            <consortium name="The Broad Institute Genome Sequencing Center for Infectious Disease"/>
            <person name="Wu L."/>
            <person name="Ma J."/>
        </authorList>
    </citation>
    <scope>NUCLEOTIDE SEQUENCE [LARGE SCALE GENOMIC DNA]</scope>
    <source>
        <strain evidence="11">KCTC 42964</strain>
    </source>
</reference>
<organism evidence="10 11">
    <name type="scientific">Marinibaculum pumilum</name>
    <dbReference type="NCBI Taxonomy" id="1766165"/>
    <lineage>
        <taxon>Bacteria</taxon>
        <taxon>Pseudomonadati</taxon>
        <taxon>Pseudomonadota</taxon>
        <taxon>Alphaproteobacteria</taxon>
        <taxon>Rhodospirillales</taxon>
        <taxon>Rhodospirillaceae</taxon>
        <taxon>Marinibaculum</taxon>
    </lineage>
</organism>
<dbReference type="InterPro" id="IPR006089">
    <property type="entry name" value="Acyl-CoA_DH_CS"/>
</dbReference>
<dbReference type="Pfam" id="PF00441">
    <property type="entry name" value="Acyl-CoA_dh_1"/>
    <property type="match status" value="1"/>
</dbReference>
<comment type="similarity">
    <text evidence="2 5">Belongs to the acyl-CoA dehydrogenase family.</text>
</comment>
<dbReference type="Gene3D" id="1.20.140.10">
    <property type="entry name" value="Butyryl-CoA Dehydrogenase, subunit A, domain 3"/>
    <property type="match status" value="1"/>
</dbReference>
<dbReference type="Gene3D" id="2.40.110.20">
    <property type="match status" value="1"/>
</dbReference>
<accession>A0ABV7KZN0</accession>
<dbReference type="Proteomes" id="UP001595528">
    <property type="component" value="Unassembled WGS sequence"/>
</dbReference>